<dbReference type="SUPFAM" id="SSF48403">
    <property type="entry name" value="Ankyrin repeat"/>
    <property type="match status" value="1"/>
</dbReference>
<gene>
    <name evidence="4" type="primary">ANKRD39</name>
</gene>
<reference evidence="4 5" key="1">
    <citation type="submission" date="2020-06" db="EMBL/GenBank/DDBJ databases">
        <authorList>
            <consortium name="Wellcome Sanger Institute Data Sharing"/>
        </authorList>
    </citation>
    <scope>NUCLEOTIDE SEQUENCE [LARGE SCALE GENOMIC DNA]</scope>
</reference>
<keyword evidence="2 3" id="KW-0040">ANK repeat</keyword>
<evidence type="ECO:0000256" key="1">
    <source>
        <dbReference type="ARBA" id="ARBA00022737"/>
    </source>
</evidence>
<reference evidence="4" key="2">
    <citation type="submission" date="2025-08" db="UniProtKB">
        <authorList>
            <consortium name="Ensembl"/>
        </authorList>
    </citation>
    <scope>IDENTIFICATION</scope>
</reference>
<dbReference type="InterPro" id="IPR036770">
    <property type="entry name" value="Ankyrin_rpt-contain_sf"/>
</dbReference>
<name>A0AAY4DIZ4_9TELE</name>
<dbReference type="PROSITE" id="PS50297">
    <property type="entry name" value="ANK_REP_REGION"/>
    <property type="match status" value="3"/>
</dbReference>
<organism evidence="4 5">
    <name type="scientific">Denticeps clupeoides</name>
    <name type="common">denticle herring</name>
    <dbReference type="NCBI Taxonomy" id="299321"/>
    <lineage>
        <taxon>Eukaryota</taxon>
        <taxon>Metazoa</taxon>
        <taxon>Chordata</taxon>
        <taxon>Craniata</taxon>
        <taxon>Vertebrata</taxon>
        <taxon>Euteleostomi</taxon>
        <taxon>Actinopterygii</taxon>
        <taxon>Neopterygii</taxon>
        <taxon>Teleostei</taxon>
        <taxon>Clupei</taxon>
        <taxon>Clupeiformes</taxon>
        <taxon>Denticipitoidei</taxon>
        <taxon>Denticipitidae</taxon>
        <taxon>Denticeps</taxon>
    </lineage>
</organism>
<accession>A0AAY4DIZ4</accession>
<dbReference type="Ensembl" id="ENSDCDT00010055289.1">
    <property type="protein sequence ID" value="ENSDCDP00010045134.1"/>
    <property type="gene ID" value="ENSDCDG00010027846.1"/>
</dbReference>
<evidence type="ECO:0000313" key="5">
    <source>
        <dbReference type="Proteomes" id="UP000694580"/>
    </source>
</evidence>
<feature type="repeat" description="ANK" evidence="3">
    <location>
        <begin position="127"/>
        <end position="148"/>
    </location>
</feature>
<dbReference type="PANTHER" id="PTHR24171">
    <property type="entry name" value="ANKYRIN REPEAT DOMAIN-CONTAINING PROTEIN 39-RELATED"/>
    <property type="match status" value="1"/>
</dbReference>
<evidence type="ECO:0008006" key="6">
    <source>
        <dbReference type="Google" id="ProtNLM"/>
    </source>
</evidence>
<feature type="repeat" description="ANK" evidence="3">
    <location>
        <begin position="94"/>
        <end position="126"/>
    </location>
</feature>
<dbReference type="PROSITE" id="PS50088">
    <property type="entry name" value="ANK_REPEAT"/>
    <property type="match status" value="3"/>
</dbReference>
<evidence type="ECO:0000256" key="2">
    <source>
        <dbReference type="ARBA" id="ARBA00023043"/>
    </source>
</evidence>
<dbReference type="RefSeq" id="XP_028852561.1">
    <property type="nucleotide sequence ID" value="XM_028996728.1"/>
</dbReference>
<dbReference type="AlphaFoldDB" id="A0AAY4DIZ4"/>
<dbReference type="InterPro" id="IPR002110">
    <property type="entry name" value="Ankyrin_rpt"/>
</dbReference>
<sequence length="183" mass="20118">MAAQVKECTCCSHQHAVASVHQTLDEMDFERGIWSPAMNGDLKRVESLLNQGTDPNVRDNANYTALHYASRSGHYSVCKLLLDHGACASPQTRGGATPLHRAAYCGHFDVVKLLLDFRADPKKSDDDGSTPLHKAAERGHVEVCKLLLTHCPALQTAQDRRLRAPHHLVPENSPLREILGPSL</sequence>
<dbReference type="GeneID" id="114799837"/>
<dbReference type="SMART" id="SM00248">
    <property type="entry name" value="ANK"/>
    <property type="match status" value="3"/>
</dbReference>
<proteinExistence type="predicted"/>
<dbReference type="Gene3D" id="1.25.40.20">
    <property type="entry name" value="Ankyrin repeat-containing domain"/>
    <property type="match status" value="2"/>
</dbReference>
<dbReference type="Pfam" id="PF00023">
    <property type="entry name" value="Ank"/>
    <property type="match status" value="1"/>
</dbReference>
<dbReference type="PANTHER" id="PTHR24171:SF9">
    <property type="entry name" value="ANKYRIN REPEAT DOMAIN-CONTAINING PROTEIN 39"/>
    <property type="match status" value="1"/>
</dbReference>
<keyword evidence="5" id="KW-1185">Reference proteome</keyword>
<keyword evidence="1" id="KW-0677">Repeat</keyword>
<reference evidence="4" key="3">
    <citation type="submission" date="2025-09" db="UniProtKB">
        <authorList>
            <consortium name="Ensembl"/>
        </authorList>
    </citation>
    <scope>IDENTIFICATION</scope>
</reference>
<protein>
    <recommendedName>
        <fullName evidence="6">Ankyrin repeat domain-containing protein 39</fullName>
    </recommendedName>
</protein>
<dbReference type="GeneTree" id="ENSGT00940000160547"/>
<evidence type="ECO:0000256" key="3">
    <source>
        <dbReference type="PROSITE-ProRule" id="PRU00023"/>
    </source>
</evidence>
<dbReference type="Proteomes" id="UP000694580">
    <property type="component" value="Chromosome 11"/>
</dbReference>
<dbReference type="Pfam" id="PF12796">
    <property type="entry name" value="Ank_2"/>
    <property type="match status" value="1"/>
</dbReference>
<evidence type="ECO:0000313" key="4">
    <source>
        <dbReference type="Ensembl" id="ENSDCDP00010045134.1"/>
    </source>
</evidence>
<feature type="repeat" description="ANK" evidence="3">
    <location>
        <begin position="61"/>
        <end position="93"/>
    </location>
</feature>